<keyword evidence="7" id="KW-0614">Plasmid</keyword>
<organism evidence="7 12">
    <name type="scientific">Azospirillum argentinense</name>
    <dbReference type="NCBI Taxonomy" id="2970906"/>
    <lineage>
        <taxon>Bacteria</taxon>
        <taxon>Pseudomonadati</taxon>
        <taxon>Pseudomonadota</taxon>
        <taxon>Alphaproteobacteria</taxon>
        <taxon>Rhodospirillales</taxon>
        <taxon>Azospirillaceae</taxon>
        <taxon>Azospirillum</taxon>
    </lineage>
</organism>
<evidence type="ECO:0000313" key="11">
    <source>
        <dbReference type="EMBL" id="QCN96693.1"/>
    </source>
</evidence>
<dbReference type="PANTHER" id="PTHR43461:SF1">
    <property type="entry name" value="TRANSMEMBRANE PROTEIN 256"/>
    <property type="match status" value="1"/>
</dbReference>
<reference evidence="7 12" key="1">
    <citation type="journal article" date="2014" name="Genome Announc.">
        <title>Complete Genome Sequence of the Model Rhizosphere Strain Azospirillum brasilense Az39, Successfully Applied in Agriculture.</title>
        <authorList>
            <person name="Rivera D."/>
            <person name="Revale S."/>
            <person name="Molina R."/>
            <person name="Gualpa J."/>
            <person name="Puente M."/>
            <person name="Maroniche G."/>
            <person name="Paris G."/>
            <person name="Baker D."/>
            <person name="Clavijo B."/>
            <person name="McLay K."/>
            <person name="Spaepen S."/>
            <person name="Perticari A."/>
            <person name="Vazquez M."/>
            <person name="Wisniewski-Dye F."/>
            <person name="Watkins C."/>
            <person name="Martinez-Abarca F."/>
            <person name="Vanderleyden J."/>
            <person name="Cassan F."/>
        </authorList>
    </citation>
    <scope>NUCLEOTIDE SEQUENCE [LARGE SCALE GENOMIC DNA]</scope>
    <source>
        <strain evidence="7 12">Az39</strain>
        <plasmid evidence="7">AbAZ39_p1</plasmid>
    </source>
</reference>
<evidence type="ECO:0000313" key="13">
    <source>
        <dbReference type="Proteomes" id="UP000236268"/>
    </source>
</evidence>
<reference evidence="8 15" key="4">
    <citation type="submission" date="2019-07" db="EMBL/GenBank/DDBJ databases">
        <title>Genome sequencing of the stress-tolerant strain Azospirillum brasilense Az19.</title>
        <authorList>
            <person name="Maroniche G.A."/>
            <person name="Garcia J.E."/>
            <person name="Pagnussat L."/>
            <person name="Amenta M."/>
            <person name="Creus C.M."/>
        </authorList>
    </citation>
    <scope>NUCLEOTIDE SEQUENCE [LARGE SCALE GENOMIC DNA]</scope>
    <source>
        <strain evidence="8 15">Az19</strain>
    </source>
</reference>
<dbReference type="RefSeq" id="WP_040134284.1">
    <property type="nucleotide sequence ID" value="NZ_CP007794.1"/>
</dbReference>
<dbReference type="KEGG" id="abq:ABAZ39_18695"/>
<reference evidence="11 14" key="3">
    <citation type="submission" date="2018-09" db="EMBL/GenBank/DDBJ databases">
        <title>Whole genome based analysis of evolution and adaptive divergence in Indian and Brazilian strains of Azospirillum brasilense.</title>
        <authorList>
            <person name="Singh C."/>
            <person name="Tripathi A.K."/>
        </authorList>
    </citation>
    <scope>NUCLEOTIDE SEQUENCE [LARGE SCALE GENOMIC DNA]</scope>
    <source>
        <strain evidence="11 14">MTCC4035</strain>
        <plasmid evidence="11 14">p1</plasmid>
    </source>
</reference>
<evidence type="ECO:0000256" key="2">
    <source>
        <dbReference type="ARBA" id="ARBA00009694"/>
    </source>
</evidence>
<dbReference type="InterPro" id="IPR006696">
    <property type="entry name" value="DUF423"/>
</dbReference>
<feature type="transmembrane region" description="Helical" evidence="6">
    <location>
        <begin position="106"/>
        <end position="127"/>
    </location>
</feature>
<dbReference type="EMBL" id="JBJLSN010000050">
    <property type="protein sequence ID" value="MFL7904509.1"/>
    <property type="molecule type" value="Genomic_DNA"/>
</dbReference>
<feature type="transmembrane region" description="Helical" evidence="6">
    <location>
        <begin position="76"/>
        <end position="94"/>
    </location>
</feature>
<dbReference type="Proteomes" id="UP001628281">
    <property type="component" value="Unassembled WGS sequence"/>
</dbReference>
<evidence type="ECO:0000313" key="10">
    <source>
        <dbReference type="EMBL" id="PNQ96211.1"/>
    </source>
</evidence>
<dbReference type="Proteomes" id="UP000027186">
    <property type="component" value="Plasmid AbAZ39_p1"/>
</dbReference>
<evidence type="ECO:0000313" key="8">
    <source>
        <dbReference type="EMBL" id="KAA1053090.1"/>
    </source>
</evidence>
<evidence type="ECO:0000313" key="7">
    <source>
        <dbReference type="EMBL" id="AIB13962.1"/>
    </source>
</evidence>
<evidence type="ECO:0000256" key="4">
    <source>
        <dbReference type="ARBA" id="ARBA00022989"/>
    </source>
</evidence>
<keyword evidence="4 6" id="KW-1133">Transmembrane helix</keyword>
<evidence type="ECO:0000256" key="5">
    <source>
        <dbReference type="ARBA" id="ARBA00023136"/>
    </source>
</evidence>
<dbReference type="EMBL" id="CP032322">
    <property type="protein sequence ID" value="QCN96693.1"/>
    <property type="molecule type" value="Genomic_DNA"/>
</dbReference>
<evidence type="ECO:0000256" key="6">
    <source>
        <dbReference type="SAM" id="Phobius"/>
    </source>
</evidence>
<name>A0A060DM62_9PROT</name>
<reference evidence="9 16" key="5">
    <citation type="submission" date="2024-11" db="EMBL/GenBank/DDBJ databases">
        <title>Draft genome sequences of two bacteria associated to sugarcane roots in Colombia.</title>
        <authorList>
            <person name="Pardo-Diaz S."/>
            <person name="Masmela-Mendoza J."/>
            <person name="Delgadillo-Duran P."/>
            <person name="Bautista E.J."/>
            <person name="Rojas-Tapias D.F."/>
        </authorList>
    </citation>
    <scope>NUCLEOTIDE SEQUENCE [LARGE SCALE GENOMIC DNA]</scope>
    <source>
        <strain evidence="9 16">Ap18</strain>
    </source>
</reference>
<dbReference type="KEGG" id="aare:D3093_15260"/>
<evidence type="ECO:0000256" key="3">
    <source>
        <dbReference type="ARBA" id="ARBA00022692"/>
    </source>
</evidence>
<protein>
    <submittedName>
        <fullName evidence="9">DUF423 domain-containing protein</fullName>
    </submittedName>
    <submittedName>
        <fullName evidence="7">Membrane protein</fullName>
    </submittedName>
</protein>
<comment type="subcellular location">
    <subcellularLocation>
        <location evidence="1">Membrane</location>
        <topology evidence="1">Multi-pass membrane protein</topology>
    </subcellularLocation>
</comment>
<dbReference type="EMBL" id="POWG01000034">
    <property type="protein sequence ID" value="PNQ96211.1"/>
    <property type="molecule type" value="Genomic_DNA"/>
</dbReference>
<comment type="similarity">
    <text evidence="2">Belongs to the UPF0382 family.</text>
</comment>
<dbReference type="EMBL" id="CP007794">
    <property type="protein sequence ID" value="AIB13962.1"/>
    <property type="molecule type" value="Genomic_DNA"/>
</dbReference>
<feature type="transmembrane region" description="Helical" evidence="6">
    <location>
        <begin position="46"/>
        <end position="64"/>
    </location>
</feature>
<dbReference type="AlphaFoldDB" id="A0A060DM62"/>
<keyword evidence="3 6" id="KW-0812">Transmembrane</keyword>
<feature type="transmembrane region" description="Helical" evidence="6">
    <location>
        <begin position="7"/>
        <end position="26"/>
    </location>
</feature>
<geneLocation type="plasmid" evidence="10">
    <name>p20unnamed</name>
</geneLocation>
<dbReference type="PANTHER" id="PTHR43461">
    <property type="entry name" value="TRANSMEMBRANE PROTEIN 256"/>
    <property type="match status" value="1"/>
</dbReference>
<dbReference type="Proteomes" id="UP000325333">
    <property type="component" value="Unassembled WGS sequence"/>
</dbReference>
<proteinExistence type="inferred from homology"/>
<dbReference type="Proteomes" id="UP000298595">
    <property type="component" value="Plasmid p1"/>
</dbReference>
<gene>
    <name evidence="7" type="ORF">ABAZ39_18695</name>
    <name evidence="9" type="ORF">ACJ41P_25505</name>
    <name evidence="10" type="ORF">C1S70_24700</name>
    <name evidence="11" type="ORF">D3093_15260</name>
    <name evidence="8" type="ORF">FH063_003009</name>
</gene>
<dbReference type="Proteomes" id="UP000236268">
    <property type="component" value="Unassembled WGS sequence"/>
</dbReference>
<evidence type="ECO:0000313" key="12">
    <source>
        <dbReference type="Proteomes" id="UP000027186"/>
    </source>
</evidence>
<evidence type="ECO:0000313" key="14">
    <source>
        <dbReference type="Proteomes" id="UP000298595"/>
    </source>
</evidence>
<geneLocation type="plasmid" evidence="11 14">
    <name>p1</name>
</geneLocation>
<geneLocation type="plasmid" evidence="7 12">
    <name>AbAZ39_p1</name>
</geneLocation>
<evidence type="ECO:0000256" key="1">
    <source>
        <dbReference type="ARBA" id="ARBA00004141"/>
    </source>
</evidence>
<keyword evidence="16" id="KW-1185">Reference proteome</keyword>
<evidence type="ECO:0000313" key="9">
    <source>
        <dbReference type="EMBL" id="MFL7904509.1"/>
    </source>
</evidence>
<accession>A0A060DM62</accession>
<sequence length="134" mass="13939">MGLVDRLWVAFAALNGAVAVGAGAYASHGLAGDPRGQELFRLAGQYQMWHALALVALVALLRTADGPARLALRLSGWLFVAGILLFSGTLYATATSGPLPFAMTAPTGGSAFILGWLVLALAVLLFGRRFLGRA</sequence>
<dbReference type="EMBL" id="VEWN01000017">
    <property type="protein sequence ID" value="KAA1053090.1"/>
    <property type="molecule type" value="Genomic_DNA"/>
</dbReference>
<keyword evidence="5 6" id="KW-0472">Membrane</keyword>
<accession>A0A2K1FUH8</accession>
<evidence type="ECO:0000313" key="15">
    <source>
        <dbReference type="Proteomes" id="UP000325333"/>
    </source>
</evidence>
<evidence type="ECO:0000313" key="16">
    <source>
        <dbReference type="Proteomes" id="UP001628281"/>
    </source>
</evidence>
<reference evidence="10 13" key="2">
    <citation type="submission" date="2018-01" db="EMBL/GenBank/DDBJ databases">
        <title>Whole genome sequence of Azospirillum brasilense REC3 isolated from strawberry roots.</title>
        <authorList>
            <person name="Fontana C.A."/>
            <person name="Salazar S.M."/>
            <person name="Bassi D."/>
            <person name="Puglisi E."/>
            <person name="Lovaisa N.C."/>
            <person name="Toffoli L.M."/>
            <person name="Pedraza R."/>
            <person name="Cocconcelli P.S."/>
        </authorList>
    </citation>
    <scope>NUCLEOTIDE SEQUENCE [LARGE SCALE GENOMIC DNA]</scope>
    <source>
        <strain evidence="10 13">REC3</strain>
        <plasmid evidence="10">p20unnamed</plasmid>
    </source>
</reference>
<dbReference type="OrthoDB" id="9802121at2"/>
<dbReference type="Pfam" id="PF04241">
    <property type="entry name" value="DUF423"/>
    <property type="match status" value="1"/>
</dbReference>
<dbReference type="GO" id="GO:0005886">
    <property type="term" value="C:plasma membrane"/>
    <property type="evidence" value="ECO:0007669"/>
    <property type="project" value="TreeGrafter"/>
</dbReference>